<protein>
    <submittedName>
        <fullName evidence="6">Isoprenylcysteine carboxyl methyltransferase</fullName>
    </submittedName>
</protein>
<sequence length="154" mass="17963">MNALQLKIPPPVYLLAFLGLMWLLHKWLPLLHLIPSPWNMAGPVLVGLALLTDFWSLELFFRAHTTFNPMHPERTKALVTTGPYRRTRNPMYAGMLVILTGWGIYLGSFSPFLLLPLFVRVLNVQQILPEEKILEQTFGDAYREYKARVPRWFW</sequence>
<reference evidence="7" key="1">
    <citation type="journal article" date="2011" name="Stand. Genomic Sci.">
        <title>Genome sequence of the filamentous, gliding Thiothrix nivea neotype strain (JP2(T)).</title>
        <authorList>
            <person name="Lapidus A."/>
            <person name="Nolan M."/>
            <person name="Lucas S."/>
            <person name="Glavina Del Rio T."/>
            <person name="Tice H."/>
            <person name="Cheng J.F."/>
            <person name="Tapia R."/>
            <person name="Han C."/>
            <person name="Goodwin L."/>
            <person name="Pitluck S."/>
            <person name="Liolios K."/>
            <person name="Pagani I."/>
            <person name="Ivanova N."/>
            <person name="Huntemann M."/>
            <person name="Mavromatis K."/>
            <person name="Mikhailova N."/>
            <person name="Pati A."/>
            <person name="Chen A."/>
            <person name="Palaniappan K."/>
            <person name="Land M."/>
            <person name="Brambilla E.M."/>
            <person name="Rohde M."/>
            <person name="Abt B."/>
            <person name="Verbarg S."/>
            <person name="Goker M."/>
            <person name="Bristow J."/>
            <person name="Eisen J.A."/>
            <person name="Markowitz V."/>
            <person name="Hugenholtz P."/>
            <person name="Kyrpides N.C."/>
            <person name="Klenk H.P."/>
            <person name="Woyke T."/>
        </authorList>
    </citation>
    <scope>NUCLEOTIDE SEQUENCE [LARGE SCALE GENOMIC DNA]</scope>
    <source>
        <strain evidence="7">ATCC 35100 / DSM 5205 / JP2</strain>
    </source>
</reference>
<keyword evidence="4 5" id="KW-0472">Membrane</keyword>
<dbReference type="OrthoDB" id="9811969at2"/>
<comment type="subcellular location">
    <subcellularLocation>
        <location evidence="1">Endomembrane system</location>
        <topology evidence="1">Multi-pass membrane protein</topology>
    </subcellularLocation>
</comment>
<dbReference type="InterPro" id="IPR007318">
    <property type="entry name" value="Phopholipid_MeTrfase"/>
</dbReference>
<dbReference type="Proteomes" id="UP000005317">
    <property type="component" value="Unassembled WGS sequence"/>
</dbReference>
<dbReference type="PANTHER" id="PTHR12714:SF9">
    <property type="entry name" value="PROTEIN-S-ISOPRENYLCYSTEINE O-METHYLTRANSFERASE"/>
    <property type="match status" value="1"/>
</dbReference>
<dbReference type="RefSeq" id="WP_002709058.1">
    <property type="nucleotide sequence ID" value="NZ_JH651384.1"/>
</dbReference>
<accession>A0A656HI27</accession>
<feature type="transmembrane region" description="Helical" evidence="5">
    <location>
        <begin position="12"/>
        <end position="34"/>
    </location>
</feature>
<keyword evidence="2 5" id="KW-0812">Transmembrane</keyword>
<evidence type="ECO:0000256" key="3">
    <source>
        <dbReference type="ARBA" id="ARBA00022989"/>
    </source>
</evidence>
<organism evidence="6 7">
    <name type="scientific">Thiothrix nivea (strain ATCC 35100 / DSM 5205 / JP2)</name>
    <dbReference type="NCBI Taxonomy" id="870187"/>
    <lineage>
        <taxon>Bacteria</taxon>
        <taxon>Pseudomonadati</taxon>
        <taxon>Pseudomonadota</taxon>
        <taxon>Gammaproteobacteria</taxon>
        <taxon>Thiotrichales</taxon>
        <taxon>Thiotrichaceae</taxon>
        <taxon>Thiothrix</taxon>
    </lineage>
</organism>
<keyword evidence="6" id="KW-0808">Transferase</keyword>
<feature type="transmembrane region" description="Helical" evidence="5">
    <location>
        <begin position="40"/>
        <end position="61"/>
    </location>
</feature>
<evidence type="ECO:0000313" key="6">
    <source>
        <dbReference type="EMBL" id="EIJ35146.1"/>
    </source>
</evidence>
<dbReference type="Gene3D" id="1.20.120.1630">
    <property type="match status" value="1"/>
</dbReference>
<keyword evidence="7" id="KW-1185">Reference proteome</keyword>
<dbReference type="PANTHER" id="PTHR12714">
    <property type="entry name" value="PROTEIN-S ISOPRENYLCYSTEINE O-METHYLTRANSFERASE"/>
    <property type="match status" value="1"/>
</dbReference>
<evidence type="ECO:0000313" key="7">
    <source>
        <dbReference type="Proteomes" id="UP000005317"/>
    </source>
</evidence>
<dbReference type="EMBL" id="JH651384">
    <property type="protein sequence ID" value="EIJ35146.1"/>
    <property type="molecule type" value="Genomic_DNA"/>
</dbReference>
<dbReference type="GO" id="GO:0032259">
    <property type="term" value="P:methylation"/>
    <property type="evidence" value="ECO:0007669"/>
    <property type="project" value="UniProtKB-KW"/>
</dbReference>
<gene>
    <name evidence="6" type="ORF">Thini_2606</name>
</gene>
<evidence type="ECO:0000256" key="2">
    <source>
        <dbReference type="ARBA" id="ARBA00022692"/>
    </source>
</evidence>
<dbReference type="AlphaFoldDB" id="A0A656HI27"/>
<feature type="transmembrane region" description="Helical" evidence="5">
    <location>
        <begin position="92"/>
        <end position="119"/>
    </location>
</feature>
<proteinExistence type="predicted"/>
<dbReference type="GO" id="GO:0012505">
    <property type="term" value="C:endomembrane system"/>
    <property type="evidence" value="ECO:0007669"/>
    <property type="project" value="UniProtKB-SubCell"/>
</dbReference>
<keyword evidence="3 5" id="KW-1133">Transmembrane helix</keyword>
<name>A0A656HI27_THINJ</name>
<evidence type="ECO:0000256" key="5">
    <source>
        <dbReference type="SAM" id="Phobius"/>
    </source>
</evidence>
<dbReference type="Pfam" id="PF04191">
    <property type="entry name" value="PEMT"/>
    <property type="match status" value="1"/>
</dbReference>
<keyword evidence="6" id="KW-0489">Methyltransferase</keyword>
<evidence type="ECO:0000256" key="1">
    <source>
        <dbReference type="ARBA" id="ARBA00004127"/>
    </source>
</evidence>
<evidence type="ECO:0000256" key="4">
    <source>
        <dbReference type="ARBA" id="ARBA00023136"/>
    </source>
</evidence>
<dbReference type="GO" id="GO:0008168">
    <property type="term" value="F:methyltransferase activity"/>
    <property type="evidence" value="ECO:0007669"/>
    <property type="project" value="UniProtKB-KW"/>
</dbReference>